<keyword evidence="6" id="KW-0106">Calcium</keyword>
<feature type="signal peptide" evidence="7">
    <location>
        <begin position="1"/>
        <end position="25"/>
    </location>
</feature>
<keyword evidence="10" id="KW-1185">Reference proteome</keyword>
<comment type="caution">
    <text evidence="9">The sequence shown here is derived from an EMBL/GenBank/DDBJ whole genome shotgun (WGS) entry which is preliminary data.</text>
</comment>
<evidence type="ECO:0000256" key="3">
    <source>
        <dbReference type="ARBA" id="ARBA00022723"/>
    </source>
</evidence>
<dbReference type="SUPFAM" id="SSF53649">
    <property type="entry name" value="Alkaline phosphatase-like"/>
    <property type="match status" value="1"/>
</dbReference>
<dbReference type="Proteomes" id="UP001290861">
    <property type="component" value="Unassembled WGS sequence"/>
</dbReference>
<evidence type="ECO:0000256" key="6">
    <source>
        <dbReference type="ARBA" id="ARBA00022837"/>
    </source>
</evidence>
<accession>A0ABU5MS64</accession>
<evidence type="ECO:0000256" key="2">
    <source>
        <dbReference type="ARBA" id="ARBA00008779"/>
    </source>
</evidence>
<feature type="domain" description="Sulfatase N-terminal" evidence="8">
    <location>
        <begin position="29"/>
        <end position="398"/>
    </location>
</feature>
<evidence type="ECO:0000256" key="4">
    <source>
        <dbReference type="ARBA" id="ARBA00022729"/>
    </source>
</evidence>
<gene>
    <name evidence="9" type="ORF">P9H32_00270</name>
</gene>
<evidence type="ECO:0000256" key="7">
    <source>
        <dbReference type="SAM" id="SignalP"/>
    </source>
</evidence>
<organism evidence="9 10">
    <name type="scientific">Pontiella agarivorans</name>
    <dbReference type="NCBI Taxonomy" id="3038953"/>
    <lineage>
        <taxon>Bacteria</taxon>
        <taxon>Pseudomonadati</taxon>
        <taxon>Kiritimatiellota</taxon>
        <taxon>Kiritimatiellia</taxon>
        <taxon>Kiritimatiellales</taxon>
        <taxon>Pontiellaceae</taxon>
        <taxon>Pontiella</taxon>
    </lineage>
</organism>
<comment type="similarity">
    <text evidence="2">Belongs to the sulfatase family.</text>
</comment>
<dbReference type="Gene3D" id="3.40.720.10">
    <property type="entry name" value="Alkaline Phosphatase, subunit A"/>
    <property type="match status" value="1"/>
</dbReference>
<keyword evidence="4 7" id="KW-0732">Signal</keyword>
<dbReference type="EMBL" id="JARVCO010000002">
    <property type="protein sequence ID" value="MDZ8117045.1"/>
    <property type="molecule type" value="Genomic_DNA"/>
</dbReference>
<dbReference type="InterPro" id="IPR017850">
    <property type="entry name" value="Alkaline_phosphatase_core_sf"/>
</dbReference>
<proteinExistence type="inferred from homology"/>
<reference evidence="9 10" key="1">
    <citation type="journal article" date="2024" name="Appl. Environ. Microbiol.">
        <title>Pontiella agarivorans sp. nov., a novel marine anaerobic bacterium capable of degrading macroalgal polysaccharides and fixing nitrogen.</title>
        <authorList>
            <person name="Liu N."/>
            <person name="Kivenson V."/>
            <person name="Peng X."/>
            <person name="Cui Z."/>
            <person name="Lankiewicz T.S."/>
            <person name="Gosselin K.M."/>
            <person name="English C.J."/>
            <person name="Blair E.M."/>
            <person name="O'Malley M.A."/>
            <person name="Valentine D.L."/>
        </authorList>
    </citation>
    <scope>NUCLEOTIDE SEQUENCE [LARGE SCALE GENOMIC DNA]</scope>
    <source>
        <strain evidence="9 10">NLcol2</strain>
    </source>
</reference>
<dbReference type="PANTHER" id="PTHR42693">
    <property type="entry name" value="ARYLSULFATASE FAMILY MEMBER"/>
    <property type="match status" value="1"/>
</dbReference>
<dbReference type="Pfam" id="PF00884">
    <property type="entry name" value="Sulfatase"/>
    <property type="match status" value="1"/>
</dbReference>
<dbReference type="PANTHER" id="PTHR42693:SF42">
    <property type="entry name" value="ARYLSULFATASE G"/>
    <property type="match status" value="1"/>
</dbReference>
<protein>
    <submittedName>
        <fullName evidence="9">Sulfatase-like hydrolase/transferase</fullName>
    </submittedName>
</protein>
<keyword evidence="3" id="KW-0479">Metal-binding</keyword>
<keyword evidence="5" id="KW-0378">Hydrolase</keyword>
<feature type="chain" id="PRO_5045804847" evidence="7">
    <location>
        <begin position="26"/>
        <end position="530"/>
    </location>
</feature>
<name>A0ABU5MS64_9BACT</name>
<dbReference type="InterPro" id="IPR000917">
    <property type="entry name" value="Sulfatase_N"/>
</dbReference>
<sequence length="530" mass="57772">MQQMKKILLRSVATAVLAAASGSFASTRPNIIMFLVDDLGWNHISSPAATLGNVHEVVHTPHIAQLAENGLSFTHAYASPNCAPTRAAMLTGQYSARKNNQVYAVLSLNRYDRKGGVTEEQAKFRGPEQTMDVAVEAVTVAEALKKNGYTTAHLGKYHCGGHDSQDTMPENAGFDINVGGWKKGHHNACFAKKKGDKWAFGNLGLGAFTPYAAPYDQAYVREHGFPDSLIGTPKHVSDAVGDAMEDTIEKLAAGANPFYFQFHTFAVHGPLGARPDLKAAARARLGADADDEAVEYSGFLSSVDLNLKRLLAAVNDPNGDGDTSDSIKDNTLILFSSDNGAAFQGAAPLRGHKGMFTEGGLRVPLIAYWPGKIAAGTVTDRMVYSTDFYPTYLDLAGATWRPDPATHPLDGESFAEVLMNPTLKKNREPIYYLFPGYLDKKRATPCVVTLDQVGGKRYKLFYFYETNSRELYCLSDDIGEEKDIFAENPEIVSVLARKTDAWLRQQDSTWKPVFPIHKKTGKSAGPPPVL</sequence>
<evidence type="ECO:0000313" key="10">
    <source>
        <dbReference type="Proteomes" id="UP001290861"/>
    </source>
</evidence>
<evidence type="ECO:0000256" key="1">
    <source>
        <dbReference type="ARBA" id="ARBA00001913"/>
    </source>
</evidence>
<comment type="cofactor">
    <cofactor evidence="1">
        <name>Ca(2+)</name>
        <dbReference type="ChEBI" id="CHEBI:29108"/>
    </cofactor>
</comment>
<evidence type="ECO:0000259" key="8">
    <source>
        <dbReference type="Pfam" id="PF00884"/>
    </source>
</evidence>
<evidence type="ECO:0000256" key="5">
    <source>
        <dbReference type="ARBA" id="ARBA00022801"/>
    </source>
</evidence>
<evidence type="ECO:0000313" key="9">
    <source>
        <dbReference type="EMBL" id="MDZ8117045.1"/>
    </source>
</evidence>
<dbReference type="InterPro" id="IPR050738">
    <property type="entry name" value="Sulfatase"/>
</dbReference>